<dbReference type="GO" id="GO:0006412">
    <property type="term" value="P:translation"/>
    <property type="evidence" value="ECO:0007669"/>
    <property type="project" value="UniProtKB-UniRule"/>
</dbReference>
<dbReference type="AlphaFoldDB" id="A0A0G0MTN3"/>
<keyword evidence="2 7" id="KW-0699">rRNA-binding</keyword>
<dbReference type="PATRIC" id="fig|1618995.3.peg.804"/>
<dbReference type="Proteomes" id="UP000033935">
    <property type="component" value="Unassembled WGS sequence"/>
</dbReference>
<comment type="caution">
    <text evidence="11">The sequence shown here is derived from an EMBL/GenBank/DDBJ whole genome shotgun (WGS) entry which is preliminary data.</text>
</comment>
<evidence type="ECO:0000256" key="6">
    <source>
        <dbReference type="ARBA" id="ARBA00035207"/>
    </source>
</evidence>
<dbReference type="HAMAP" id="MF_01331_B">
    <property type="entry name" value="Ribosomal_uL22_B"/>
    <property type="match status" value="1"/>
</dbReference>
<evidence type="ECO:0000256" key="4">
    <source>
        <dbReference type="ARBA" id="ARBA00022980"/>
    </source>
</evidence>
<dbReference type="InterPro" id="IPR005727">
    <property type="entry name" value="Ribosomal_uL22_bac/chlpt-type"/>
</dbReference>
<keyword evidence="4 7" id="KW-0689">Ribosomal protein</keyword>
<gene>
    <name evidence="7" type="primary">rplV</name>
    <name evidence="11" type="ORF">UT30_C0019G0012</name>
</gene>
<evidence type="ECO:0000256" key="7">
    <source>
        <dbReference type="HAMAP-Rule" id="MF_01331"/>
    </source>
</evidence>
<evidence type="ECO:0000313" key="12">
    <source>
        <dbReference type="Proteomes" id="UP000033935"/>
    </source>
</evidence>
<comment type="function">
    <text evidence="7">The globular domain of the protein is located near the polypeptide exit tunnel on the outside of the subunit, while an extended beta-hairpin is found that lines the wall of the exit tunnel in the center of the 70S ribosome.</text>
</comment>
<dbReference type="InterPro" id="IPR047867">
    <property type="entry name" value="Ribosomal_uL22_bac/org-type"/>
</dbReference>
<name>A0A0G0MTN3_9BACT</name>
<comment type="similarity">
    <text evidence="1 7 8">Belongs to the universal ribosomal protein uL22 family.</text>
</comment>
<dbReference type="PANTHER" id="PTHR13501:SF8">
    <property type="entry name" value="LARGE RIBOSOMAL SUBUNIT PROTEIN UL22M"/>
    <property type="match status" value="1"/>
</dbReference>
<evidence type="ECO:0000256" key="8">
    <source>
        <dbReference type="RuleBase" id="RU004005"/>
    </source>
</evidence>
<dbReference type="NCBIfam" id="TIGR01044">
    <property type="entry name" value="rplV_bact"/>
    <property type="match status" value="1"/>
</dbReference>
<dbReference type="GO" id="GO:0003735">
    <property type="term" value="F:structural constituent of ribosome"/>
    <property type="evidence" value="ECO:0007669"/>
    <property type="project" value="InterPro"/>
</dbReference>
<evidence type="ECO:0000256" key="1">
    <source>
        <dbReference type="ARBA" id="ARBA00009451"/>
    </source>
</evidence>
<dbReference type="InterPro" id="IPR036394">
    <property type="entry name" value="Ribosomal_uL22_sf"/>
</dbReference>
<comment type="function">
    <text evidence="7 10">This protein binds specifically to 23S rRNA; its binding is stimulated by other ribosomal proteins, e.g., L4, L17, and L20. It is important during the early stages of 50S assembly. It makes multiple contacts with different domains of the 23S rRNA in the assembled 50S subunit and ribosome.</text>
</comment>
<dbReference type="GO" id="GO:0019843">
    <property type="term" value="F:rRNA binding"/>
    <property type="evidence" value="ECO:0007669"/>
    <property type="project" value="UniProtKB-UniRule"/>
</dbReference>
<dbReference type="CDD" id="cd00336">
    <property type="entry name" value="Ribosomal_L22"/>
    <property type="match status" value="1"/>
</dbReference>
<dbReference type="Pfam" id="PF00237">
    <property type="entry name" value="Ribosomal_L22"/>
    <property type="match status" value="1"/>
</dbReference>
<evidence type="ECO:0000256" key="2">
    <source>
        <dbReference type="ARBA" id="ARBA00022730"/>
    </source>
</evidence>
<evidence type="ECO:0000256" key="9">
    <source>
        <dbReference type="RuleBase" id="RU004006"/>
    </source>
</evidence>
<reference evidence="11 12" key="1">
    <citation type="journal article" date="2015" name="Nature">
        <title>rRNA introns, odd ribosomes, and small enigmatic genomes across a large radiation of phyla.</title>
        <authorList>
            <person name="Brown C.T."/>
            <person name="Hug L.A."/>
            <person name="Thomas B.C."/>
            <person name="Sharon I."/>
            <person name="Castelle C.J."/>
            <person name="Singh A."/>
            <person name="Wilkins M.J."/>
            <person name="Williams K.H."/>
            <person name="Banfield J.F."/>
        </authorList>
    </citation>
    <scope>NUCLEOTIDE SEQUENCE [LARGE SCALE GENOMIC DNA]</scope>
</reference>
<dbReference type="InterPro" id="IPR001063">
    <property type="entry name" value="Ribosomal_uL22"/>
</dbReference>
<dbReference type="SUPFAM" id="SSF54843">
    <property type="entry name" value="Ribosomal protein L22"/>
    <property type="match status" value="1"/>
</dbReference>
<proteinExistence type="inferred from homology"/>
<keyword evidence="5 7" id="KW-0687">Ribonucleoprotein</keyword>
<dbReference type="PANTHER" id="PTHR13501">
    <property type="entry name" value="CHLOROPLAST 50S RIBOSOMAL PROTEIN L22-RELATED"/>
    <property type="match status" value="1"/>
</dbReference>
<comment type="subunit">
    <text evidence="7 9">Part of the 50S ribosomal subunit.</text>
</comment>
<dbReference type="EMBL" id="LBWG01000019">
    <property type="protein sequence ID" value="KKR03776.1"/>
    <property type="molecule type" value="Genomic_DNA"/>
</dbReference>
<evidence type="ECO:0000313" key="11">
    <source>
        <dbReference type="EMBL" id="KKR03776.1"/>
    </source>
</evidence>
<dbReference type="Gene3D" id="3.90.470.10">
    <property type="entry name" value="Ribosomal protein L22/L17"/>
    <property type="match status" value="1"/>
</dbReference>
<evidence type="ECO:0000256" key="10">
    <source>
        <dbReference type="RuleBase" id="RU004008"/>
    </source>
</evidence>
<evidence type="ECO:0000256" key="3">
    <source>
        <dbReference type="ARBA" id="ARBA00022884"/>
    </source>
</evidence>
<accession>A0A0G0MTN3</accession>
<organism evidence="11 12">
    <name type="scientific">Candidatus Uhrbacteria bacterium GW2011_GWF2_39_13</name>
    <dbReference type="NCBI Taxonomy" id="1618995"/>
    <lineage>
        <taxon>Bacteria</taxon>
        <taxon>Candidatus Uhriibacteriota</taxon>
    </lineage>
</organism>
<sequence length="124" mass="13928">MEVKATARYIHMSPRKVRLVIDVIRGLKVNEARSQLHVMKKAAAEPVMKLLNSAIANAEHNFNLNTDELYIKQIFADGGPTLGRWRARAFGRAAPIRKRTTHIAIILDERLKTLDNSPTANLTS</sequence>
<protein>
    <recommendedName>
        <fullName evidence="6 7">Large ribosomal subunit protein uL22</fullName>
    </recommendedName>
</protein>
<keyword evidence="3 7" id="KW-0694">RNA-binding</keyword>
<evidence type="ECO:0000256" key="5">
    <source>
        <dbReference type="ARBA" id="ARBA00023274"/>
    </source>
</evidence>
<dbReference type="GO" id="GO:0022625">
    <property type="term" value="C:cytosolic large ribosomal subunit"/>
    <property type="evidence" value="ECO:0007669"/>
    <property type="project" value="TreeGrafter"/>
</dbReference>